<evidence type="ECO:0000256" key="1">
    <source>
        <dbReference type="SAM" id="SignalP"/>
    </source>
</evidence>
<evidence type="ECO:0000259" key="2">
    <source>
        <dbReference type="Pfam" id="PF18050"/>
    </source>
</evidence>
<name>A0A1A8T819_9GAMM</name>
<keyword evidence="4" id="KW-1185">Reference proteome</keyword>
<dbReference type="Proteomes" id="UP000092627">
    <property type="component" value="Unassembled WGS sequence"/>
</dbReference>
<proteinExistence type="predicted"/>
<accession>A0A1A8T819</accession>
<evidence type="ECO:0000313" key="4">
    <source>
        <dbReference type="Proteomes" id="UP000092627"/>
    </source>
</evidence>
<feature type="domain" description="Cyclophilin-like" evidence="2">
    <location>
        <begin position="38"/>
        <end position="142"/>
    </location>
</feature>
<dbReference type="AlphaFoldDB" id="A0A1A8T819"/>
<dbReference type="STRING" id="295068.MAQ5080_00867"/>
<dbReference type="Gene3D" id="2.40.100.20">
    <property type="match status" value="1"/>
</dbReference>
<dbReference type="InterPro" id="IPR029000">
    <property type="entry name" value="Cyclophilin-like_dom_sf"/>
</dbReference>
<organism evidence="3 4">
    <name type="scientific">Marinomonas aquimarina</name>
    <dbReference type="NCBI Taxonomy" id="295068"/>
    <lineage>
        <taxon>Bacteria</taxon>
        <taxon>Pseudomonadati</taxon>
        <taxon>Pseudomonadota</taxon>
        <taxon>Gammaproteobacteria</taxon>
        <taxon>Oceanospirillales</taxon>
        <taxon>Oceanospirillaceae</taxon>
        <taxon>Marinomonas</taxon>
    </lineage>
</organism>
<keyword evidence="1" id="KW-0732">Signal</keyword>
<dbReference type="SUPFAM" id="SSF50891">
    <property type="entry name" value="Cyclophilin-like"/>
    <property type="match status" value="1"/>
</dbReference>
<reference evidence="3 4" key="1">
    <citation type="submission" date="2016-06" db="EMBL/GenBank/DDBJ databases">
        <authorList>
            <person name="Kjaerup R.B."/>
            <person name="Dalgaard T.S."/>
            <person name="Juul-Madsen H.R."/>
        </authorList>
    </citation>
    <scope>NUCLEOTIDE SEQUENCE [LARGE SCALE GENOMIC DNA]</scope>
    <source>
        <strain evidence="3 4">CECT 5080</strain>
    </source>
</reference>
<dbReference type="Pfam" id="PF18050">
    <property type="entry name" value="Cyclophil_like2"/>
    <property type="match status" value="1"/>
</dbReference>
<dbReference type="InterPro" id="IPR041183">
    <property type="entry name" value="Cyclophilin-like"/>
</dbReference>
<feature type="signal peptide" evidence="1">
    <location>
        <begin position="1"/>
        <end position="30"/>
    </location>
</feature>
<gene>
    <name evidence="3" type="ORF">MAQ5080_00867</name>
</gene>
<evidence type="ECO:0000313" key="3">
    <source>
        <dbReference type="EMBL" id="SBS27609.1"/>
    </source>
</evidence>
<protein>
    <recommendedName>
        <fullName evidence="2">Cyclophilin-like domain-containing protein</fullName>
    </recommendedName>
</protein>
<feature type="chain" id="PRO_5008378875" description="Cyclophilin-like domain-containing protein" evidence="1">
    <location>
        <begin position="31"/>
        <end position="150"/>
    </location>
</feature>
<sequence>MLDPILKRLATLGVPCVAVTLPFMASVAVAETTEIRVIAGDQVIHASLNDSSASRDFLAQLPLQIELSDYHSTEKIAYLPKALSTTGMPKAMDPEVGDFTYFAPWGNIALFYKDFGYSRGLVKLGEIHPEDINLLQALPKVNVIIERSQP</sequence>
<dbReference type="EMBL" id="FLOC01000003">
    <property type="protein sequence ID" value="SBS27609.1"/>
    <property type="molecule type" value="Genomic_DNA"/>
</dbReference>